<dbReference type="EMBL" id="JAEUGD010000031">
    <property type="protein sequence ID" value="MBL6446721.1"/>
    <property type="molecule type" value="Genomic_DNA"/>
</dbReference>
<comment type="subcellular location">
    <subcellularLocation>
        <location evidence="1">Membrane</location>
        <topology evidence="1">Multi-pass membrane protein</topology>
    </subcellularLocation>
</comment>
<protein>
    <submittedName>
        <fullName evidence="6">DoxX family protein</fullName>
    </submittedName>
</protein>
<dbReference type="AlphaFoldDB" id="A0A937FYC5"/>
<evidence type="ECO:0000256" key="1">
    <source>
        <dbReference type="ARBA" id="ARBA00004141"/>
    </source>
</evidence>
<dbReference type="InterPro" id="IPR032808">
    <property type="entry name" value="DoxX"/>
</dbReference>
<evidence type="ECO:0000313" key="6">
    <source>
        <dbReference type="EMBL" id="MBL6446721.1"/>
    </source>
</evidence>
<name>A0A937FYC5_9BACT</name>
<dbReference type="GO" id="GO:0016020">
    <property type="term" value="C:membrane"/>
    <property type="evidence" value="ECO:0007669"/>
    <property type="project" value="UniProtKB-SubCell"/>
</dbReference>
<evidence type="ECO:0000256" key="4">
    <source>
        <dbReference type="ARBA" id="ARBA00023136"/>
    </source>
</evidence>
<dbReference type="RefSeq" id="WP_202856258.1">
    <property type="nucleotide sequence ID" value="NZ_JAEUGD010000031.1"/>
</dbReference>
<sequence>MKNKILLVLTILFGLMMVNAGLNKFFNYMPMPEDMPEETMKIFGAFMTIKWLMPLVALGEIVGGVLIAIPKTRALGAIVIFPITVGIVVHHLTHDPAGVGMGLVLLIINIWVIAENKDKYMYMLK</sequence>
<evidence type="ECO:0000256" key="3">
    <source>
        <dbReference type="ARBA" id="ARBA00022989"/>
    </source>
</evidence>
<feature type="transmembrane region" description="Helical" evidence="5">
    <location>
        <begin position="44"/>
        <end position="67"/>
    </location>
</feature>
<gene>
    <name evidence="6" type="ORF">JMN32_10385</name>
</gene>
<accession>A0A937FYC5</accession>
<comment type="caution">
    <text evidence="6">The sequence shown here is derived from an EMBL/GenBank/DDBJ whole genome shotgun (WGS) entry which is preliminary data.</text>
</comment>
<proteinExistence type="predicted"/>
<organism evidence="6 7">
    <name type="scientific">Fulvivirga marina</name>
    <dbReference type="NCBI Taxonomy" id="2494733"/>
    <lineage>
        <taxon>Bacteria</taxon>
        <taxon>Pseudomonadati</taxon>
        <taxon>Bacteroidota</taxon>
        <taxon>Cytophagia</taxon>
        <taxon>Cytophagales</taxon>
        <taxon>Fulvivirgaceae</taxon>
        <taxon>Fulvivirga</taxon>
    </lineage>
</organism>
<feature type="transmembrane region" description="Helical" evidence="5">
    <location>
        <begin position="74"/>
        <end position="92"/>
    </location>
</feature>
<keyword evidence="7" id="KW-1185">Reference proteome</keyword>
<evidence type="ECO:0000313" key="7">
    <source>
        <dbReference type="Proteomes" id="UP000614216"/>
    </source>
</evidence>
<evidence type="ECO:0000256" key="2">
    <source>
        <dbReference type="ARBA" id="ARBA00022692"/>
    </source>
</evidence>
<dbReference type="Pfam" id="PF07681">
    <property type="entry name" value="DoxX"/>
    <property type="match status" value="1"/>
</dbReference>
<evidence type="ECO:0000256" key="5">
    <source>
        <dbReference type="SAM" id="Phobius"/>
    </source>
</evidence>
<keyword evidence="2 5" id="KW-0812">Transmembrane</keyword>
<keyword evidence="4 5" id="KW-0472">Membrane</keyword>
<feature type="transmembrane region" description="Helical" evidence="5">
    <location>
        <begin position="98"/>
        <end position="114"/>
    </location>
</feature>
<reference evidence="6" key="1">
    <citation type="submission" date="2021-01" db="EMBL/GenBank/DDBJ databases">
        <title>Fulvivirga kasyanovii gen. nov., sp nov., a novel member of the phylum Bacteroidetes isolated from seawater in a mussel farm.</title>
        <authorList>
            <person name="Zhao L.-H."/>
            <person name="Wang Z.-J."/>
        </authorList>
    </citation>
    <scope>NUCLEOTIDE SEQUENCE</scope>
    <source>
        <strain evidence="6">29W222</strain>
    </source>
</reference>
<keyword evidence="3 5" id="KW-1133">Transmembrane helix</keyword>
<dbReference type="Proteomes" id="UP000614216">
    <property type="component" value="Unassembled WGS sequence"/>
</dbReference>